<evidence type="ECO:0008006" key="3">
    <source>
        <dbReference type="Google" id="ProtNLM"/>
    </source>
</evidence>
<evidence type="ECO:0000313" key="2">
    <source>
        <dbReference type="Proteomes" id="UP000249518"/>
    </source>
</evidence>
<dbReference type="RefSeq" id="WP_112085684.1">
    <property type="nucleotide sequence ID" value="NZ_QLSV01000005.1"/>
</dbReference>
<comment type="caution">
    <text evidence="1">The sequence shown here is derived from an EMBL/GenBank/DDBJ whole genome shotgun (WGS) entry which is preliminary data.</text>
</comment>
<dbReference type="Proteomes" id="UP000249518">
    <property type="component" value="Unassembled WGS sequence"/>
</dbReference>
<reference evidence="1 2" key="1">
    <citation type="submission" date="2018-06" db="EMBL/GenBank/DDBJ databases">
        <title>Genomic Encyclopedia of Type Strains, Phase III (KMG-III): the genomes of soil and plant-associated and newly described type strains.</title>
        <authorList>
            <person name="Whitman W."/>
        </authorList>
    </citation>
    <scope>NUCLEOTIDE SEQUENCE [LARGE SCALE GENOMIC DNA]</scope>
    <source>
        <strain evidence="1 2">CGMCC 1.12504</strain>
    </source>
</reference>
<keyword evidence="2" id="KW-1185">Reference proteome</keyword>
<protein>
    <recommendedName>
        <fullName evidence="3">PH (Pleckstrin Homology) domain-containing protein</fullName>
    </recommendedName>
</protein>
<proteinExistence type="predicted"/>
<evidence type="ECO:0000313" key="1">
    <source>
        <dbReference type="EMBL" id="RAR48493.1"/>
    </source>
</evidence>
<accession>A0A328WQT5</accession>
<sequence>MSTKIYQLRKKPLLEFTLNENDFRLIDNDNPSNNSLLTFNSIISVEIVRGKTNWFISIFSLIIDLIFDFSSFSNYKEKDKLIIQTKNSTIEILLFKVDRREAEMLVDRFKTSINKSK</sequence>
<dbReference type="AlphaFoldDB" id="A0A328WQT5"/>
<gene>
    <name evidence="1" type="ORF">B0I10_105101</name>
</gene>
<organism evidence="1 2">
    <name type="scientific">Flavobacterium lacus</name>
    <dbReference type="NCBI Taxonomy" id="1353778"/>
    <lineage>
        <taxon>Bacteria</taxon>
        <taxon>Pseudomonadati</taxon>
        <taxon>Bacteroidota</taxon>
        <taxon>Flavobacteriia</taxon>
        <taxon>Flavobacteriales</taxon>
        <taxon>Flavobacteriaceae</taxon>
        <taxon>Flavobacterium</taxon>
    </lineage>
</organism>
<dbReference type="OrthoDB" id="1440212at2"/>
<name>A0A328WQT5_9FLAO</name>
<dbReference type="EMBL" id="QLSV01000005">
    <property type="protein sequence ID" value="RAR48493.1"/>
    <property type="molecule type" value="Genomic_DNA"/>
</dbReference>